<dbReference type="InterPro" id="IPR023574">
    <property type="entry name" value="Ribosomal_uL4_dom_sf"/>
</dbReference>
<evidence type="ECO:0000256" key="1">
    <source>
        <dbReference type="ARBA" id="ARBA00010528"/>
    </source>
</evidence>
<evidence type="ECO:0000256" key="2">
    <source>
        <dbReference type="ARBA" id="ARBA00022980"/>
    </source>
</evidence>
<evidence type="ECO:0000256" key="4">
    <source>
        <dbReference type="ARBA" id="ARBA00035244"/>
    </source>
</evidence>
<dbReference type="GO" id="GO:1990904">
    <property type="term" value="C:ribonucleoprotein complex"/>
    <property type="evidence" value="ECO:0007669"/>
    <property type="project" value="UniProtKB-KW"/>
</dbReference>
<evidence type="ECO:0000256" key="3">
    <source>
        <dbReference type="ARBA" id="ARBA00023274"/>
    </source>
</evidence>
<dbReference type="AlphaFoldDB" id="A0A0S3QV53"/>
<dbReference type="EMBL" id="AP013035">
    <property type="protein sequence ID" value="BAT72221.1"/>
    <property type="molecule type" value="Genomic_DNA"/>
</dbReference>
<dbReference type="Proteomes" id="UP000063234">
    <property type="component" value="Chromosome"/>
</dbReference>
<dbReference type="InterPro" id="IPR013005">
    <property type="entry name" value="Ribosomal_uL4-like"/>
</dbReference>
<proteinExistence type="inferred from homology"/>
<evidence type="ECO:0000256" key="6">
    <source>
        <dbReference type="SAM" id="MobiDB-lite"/>
    </source>
</evidence>
<dbReference type="NCBIfam" id="TIGR03953">
    <property type="entry name" value="rplD_bact"/>
    <property type="match status" value="1"/>
</dbReference>
<gene>
    <name evidence="5 7" type="primary">rplD</name>
    <name evidence="7" type="ORF">TST_1434</name>
</gene>
<dbReference type="PANTHER" id="PTHR10746:SF6">
    <property type="entry name" value="LARGE RIBOSOMAL SUBUNIT PROTEIN UL4M"/>
    <property type="match status" value="1"/>
</dbReference>
<dbReference type="SUPFAM" id="SSF52166">
    <property type="entry name" value="Ribosomal protein L4"/>
    <property type="match status" value="1"/>
</dbReference>
<protein>
    <recommendedName>
        <fullName evidence="4 5">Large ribosomal subunit protein uL4</fullName>
    </recommendedName>
</protein>
<accession>A0A0S3QV53</accession>
<dbReference type="InterPro" id="IPR002136">
    <property type="entry name" value="Ribosomal_uL4"/>
</dbReference>
<keyword evidence="2 5" id="KW-0689">Ribosomal protein</keyword>
<reference evidence="8" key="1">
    <citation type="journal article" date="2018" name="Science">
        <title>A primordial and reversible TCA cycle in a facultatively chemolithoautotrophic thermophile.</title>
        <authorList>
            <person name="Nunoura T."/>
            <person name="Chikaraishi Y."/>
            <person name="Izaki R."/>
            <person name="Suwa T."/>
            <person name="Sato T."/>
            <person name="Harada T."/>
            <person name="Mori K."/>
            <person name="Kato Y."/>
            <person name="Miyazaki M."/>
            <person name="Shimamura S."/>
            <person name="Yanagawa K."/>
            <person name="Shuto A."/>
            <person name="Ohkouchi N."/>
            <person name="Fujita N."/>
            <person name="Takaki Y."/>
            <person name="Atomi H."/>
            <person name="Takai K."/>
        </authorList>
    </citation>
    <scope>NUCLEOTIDE SEQUENCE [LARGE SCALE GENOMIC DNA]</scope>
    <source>
        <strain evidence="8">DSM 17441 / JCM 13301 / NBRC 103674 / ABI70S6</strain>
    </source>
</reference>
<dbReference type="GO" id="GO:0006412">
    <property type="term" value="P:translation"/>
    <property type="evidence" value="ECO:0007669"/>
    <property type="project" value="UniProtKB-UniRule"/>
</dbReference>
<feature type="region of interest" description="Disordered" evidence="6">
    <location>
        <begin position="47"/>
        <end position="76"/>
    </location>
</feature>
<sequence length="208" mass="22853">MEATLKNINGQEAGTVELNESIFNAKVNRHLMWEAVRMQLASRRAGTACTKTRGEVRGGGRKPWPQKGTGRARQGSIRAPHWVGGGVVFGPKPRDYSYSMPKKAKRAAVKSALTARFKAGDIIFLEGISLENHKTKAAVAFLKGLGIDEKKVLIVVDEIDFNLDKSTRNIPYVKVLKAEAINVYDVLNADVILITKPALDIIEERLAS</sequence>
<dbReference type="STRING" id="1298851.TST_1434"/>
<dbReference type="HAMAP" id="MF_01328_B">
    <property type="entry name" value="Ribosomal_uL4_B"/>
    <property type="match status" value="1"/>
</dbReference>
<dbReference type="RefSeq" id="WP_068550209.1">
    <property type="nucleotide sequence ID" value="NZ_AP013035.1"/>
</dbReference>
<dbReference type="GO" id="GO:0003735">
    <property type="term" value="F:structural constituent of ribosome"/>
    <property type="evidence" value="ECO:0007669"/>
    <property type="project" value="InterPro"/>
</dbReference>
<dbReference type="GO" id="GO:0019843">
    <property type="term" value="F:rRNA binding"/>
    <property type="evidence" value="ECO:0007669"/>
    <property type="project" value="UniProtKB-UniRule"/>
</dbReference>
<dbReference type="PANTHER" id="PTHR10746">
    <property type="entry name" value="50S RIBOSOMAL PROTEIN L4"/>
    <property type="match status" value="1"/>
</dbReference>
<comment type="similarity">
    <text evidence="1 5">Belongs to the universal ribosomal protein uL4 family.</text>
</comment>
<dbReference type="KEGG" id="ttk:TST_1434"/>
<keyword evidence="8" id="KW-1185">Reference proteome</keyword>
<dbReference type="PATRIC" id="fig|1298851.3.peg.1508"/>
<evidence type="ECO:0000313" key="7">
    <source>
        <dbReference type="EMBL" id="BAT72221.1"/>
    </source>
</evidence>
<name>A0A0S3QV53_THET7</name>
<dbReference type="GO" id="GO:0005840">
    <property type="term" value="C:ribosome"/>
    <property type="evidence" value="ECO:0007669"/>
    <property type="project" value="UniProtKB-KW"/>
</dbReference>
<evidence type="ECO:0000313" key="8">
    <source>
        <dbReference type="Proteomes" id="UP000063234"/>
    </source>
</evidence>
<comment type="function">
    <text evidence="5">Forms part of the polypeptide exit tunnel.</text>
</comment>
<keyword evidence="5" id="KW-0694">RNA-binding</keyword>
<keyword evidence="5" id="KW-0699">rRNA-binding</keyword>
<comment type="function">
    <text evidence="5">One of the primary rRNA binding proteins, this protein initially binds near the 5'-end of the 23S rRNA. It is important during the early stages of 50S assembly. It makes multiple contacts with different domains of the 23S rRNA in the assembled 50S subunit and ribosome.</text>
</comment>
<dbReference type="Pfam" id="PF00573">
    <property type="entry name" value="Ribosomal_L4"/>
    <property type="match status" value="1"/>
</dbReference>
<dbReference type="OrthoDB" id="9803201at2"/>
<comment type="subunit">
    <text evidence="5">Part of the 50S ribosomal subunit.</text>
</comment>
<evidence type="ECO:0000256" key="5">
    <source>
        <dbReference type="HAMAP-Rule" id="MF_01328"/>
    </source>
</evidence>
<dbReference type="Gene3D" id="3.40.1370.10">
    <property type="match status" value="1"/>
</dbReference>
<organism evidence="7 8">
    <name type="scientific">Thermosulfidibacter takaii (strain DSM 17441 / JCM 13301 / NBRC 103674 / ABI70S6)</name>
    <dbReference type="NCBI Taxonomy" id="1298851"/>
    <lineage>
        <taxon>Bacteria</taxon>
        <taxon>Pseudomonadati</taxon>
        <taxon>Thermosulfidibacterota</taxon>
        <taxon>Thermosulfidibacteria</taxon>
        <taxon>Thermosulfidibacterales</taxon>
        <taxon>Thermosulfidibacteraceae</taxon>
    </lineage>
</organism>
<keyword evidence="3 5" id="KW-0687">Ribonucleoprotein</keyword>